<dbReference type="PROSITE" id="PS51257">
    <property type="entry name" value="PROKAR_LIPOPROTEIN"/>
    <property type="match status" value="1"/>
</dbReference>
<dbReference type="PATRIC" id="fig|317.174.peg.1663"/>
<organism evidence="2 3">
    <name type="scientific">Pseudomonas syringae</name>
    <dbReference type="NCBI Taxonomy" id="317"/>
    <lineage>
        <taxon>Bacteria</taxon>
        <taxon>Pseudomonadati</taxon>
        <taxon>Pseudomonadota</taxon>
        <taxon>Gammaproteobacteria</taxon>
        <taxon>Pseudomonadales</taxon>
        <taxon>Pseudomonadaceae</taxon>
        <taxon>Pseudomonas</taxon>
    </lineage>
</organism>
<evidence type="ECO:0000313" key="2">
    <source>
        <dbReference type="EMBL" id="KFE52399.1"/>
    </source>
</evidence>
<protein>
    <recommendedName>
        <fullName evidence="4">Lipoprotein</fullName>
    </recommendedName>
</protein>
<comment type="caution">
    <text evidence="2">The sequence shown here is derived from an EMBL/GenBank/DDBJ whole genome shotgun (WGS) entry which is preliminary data.</text>
</comment>
<gene>
    <name evidence="2" type="ORF">IV02_08150</name>
</gene>
<keyword evidence="1" id="KW-0732">Signal</keyword>
<dbReference type="AlphaFoldDB" id="A0A085VAD6"/>
<name>A0A085VAD6_PSESX</name>
<evidence type="ECO:0008006" key="4">
    <source>
        <dbReference type="Google" id="ProtNLM"/>
    </source>
</evidence>
<proteinExistence type="predicted"/>
<dbReference type="EMBL" id="JPQT01000097">
    <property type="protein sequence ID" value="KFE52399.1"/>
    <property type="molecule type" value="Genomic_DNA"/>
</dbReference>
<dbReference type="Proteomes" id="UP000028643">
    <property type="component" value="Unassembled WGS sequence"/>
</dbReference>
<accession>A0A085VAD6</accession>
<dbReference type="RefSeq" id="WP_047573600.1">
    <property type="nucleotide sequence ID" value="NZ_JPQT01000097.1"/>
</dbReference>
<feature type="signal peptide" evidence="1">
    <location>
        <begin position="1"/>
        <end position="19"/>
    </location>
</feature>
<feature type="chain" id="PRO_5001798551" description="Lipoprotein" evidence="1">
    <location>
        <begin position="20"/>
        <end position="130"/>
    </location>
</feature>
<sequence>MKAIYITAVVALLSGCAGGGSNPAKDAHSPAPASAKQLSGAEISTQFVGRSHQSVTSGGQTFTEILTADGKAKIHIAGSPEATGDWKIAGDVVCVTYSAYGEECNIVKADDQWFWFIDSKSGTTNNRFAR</sequence>
<reference evidence="2 3" key="1">
    <citation type="submission" date="2014-07" db="EMBL/GenBank/DDBJ databases">
        <title>Draft Genome Sequences of Environmental Pseudomonas syringae strains.</title>
        <authorList>
            <person name="Baltrus D.A."/>
            <person name="Berge O."/>
            <person name="Morris C."/>
        </authorList>
    </citation>
    <scope>NUCLEOTIDE SEQUENCE [LARGE SCALE GENOMIC DNA]</scope>
    <source>
        <strain evidence="2 3">CEB003</strain>
    </source>
</reference>
<evidence type="ECO:0000313" key="3">
    <source>
        <dbReference type="Proteomes" id="UP000028643"/>
    </source>
</evidence>
<evidence type="ECO:0000256" key="1">
    <source>
        <dbReference type="SAM" id="SignalP"/>
    </source>
</evidence>